<dbReference type="PRINTS" id="PR00315">
    <property type="entry name" value="ELONGATNFCT"/>
</dbReference>
<dbReference type="STRING" id="308745.A0A0F8W411"/>
<feature type="region of interest" description="Disordered" evidence="8">
    <location>
        <begin position="1"/>
        <end position="28"/>
    </location>
</feature>
<dbReference type="Gene3D" id="3.30.70.240">
    <property type="match status" value="1"/>
</dbReference>
<keyword evidence="3" id="KW-0547">Nucleotide-binding</keyword>
<dbReference type="InterPro" id="IPR004161">
    <property type="entry name" value="EFTu-like_2"/>
</dbReference>
<comment type="caution">
    <text evidence="10">The sequence shown here is derived from an EMBL/GenBank/DDBJ whole genome shotgun (WGS) entry which is preliminary data.</text>
</comment>
<evidence type="ECO:0000313" key="11">
    <source>
        <dbReference type="Proteomes" id="UP000034291"/>
    </source>
</evidence>
<dbReference type="GO" id="GO:0046540">
    <property type="term" value="C:U4/U6 x U5 tri-snRNP complex"/>
    <property type="evidence" value="ECO:0007669"/>
    <property type="project" value="TreeGrafter"/>
</dbReference>
<dbReference type="FunFam" id="3.90.1430.10:FF:000001">
    <property type="entry name" value="116 kDa U5 small nuclear ribonucleoprotein component"/>
    <property type="match status" value="1"/>
</dbReference>
<dbReference type="FunFam" id="3.30.70.870:FF:000002">
    <property type="entry name" value="Translation elongation factor 2"/>
    <property type="match status" value="1"/>
</dbReference>
<dbReference type="GO" id="GO:0071007">
    <property type="term" value="C:U2-type catalytic step 2 spliceosome"/>
    <property type="evidence" value="ECO:0007669"/>
    <property type="project" value="TreeGrafter"/>
</dbReference>
<dbReference type="InterPro" id="IPR000640">
    <property type="entry name" value="EFG_V-like"/>
</dbReference>
<dbReference type="SMART" id="SM00889">
    <property type="entry name" value="EFG_IV"/>
    <property type="match status" value="1"/>
</dbReference>
<dbReference type="FunFam" id="3.30.230.10:FF:000009">
    <property type="entry name" value="116 kDa U5 small nuclear ribonucleoprotein component"/>
    <property type="match status" value="1"/>
</dbReference>
<dbReference type="Gene3D" id="3.40.50.300">
    <property type="entry name" value="P-loop containing nucleotide triphosphate hydrolases"/>
    <property type="match status" value="1"/>
</dbReference>
<dbReference type="InterPro" id="IPR035647">
    <property type="entry name" value="EFG_III/V"/>
</dbReference>
<protein>
    <recommendedName>
        <fullName evidence="9">Tr-type G domain-containing protein</fullName>
    </recommendedName>
</protein>
<dbReference type="FunFam" id="3.30.70.240:FF:000004">
    <property type="entry name" value="116 kDa U5 small nuclear ribonucleoprotein"/>
    <property type="match status" value="1"/>
</dbReference>
<dbReference type="CDD" id="cd04098">
    <property type="entry name" value="eEF2_C_snRNP"/>
    <property type="match status" value="1"/>
</dbReference>
<evidence type="ECO:0000313" key="10">
    <source>
        <dbReference type="EMBL" id="KKK12640.1"/>
    </source>
</evidence>
<evidence type="ECO:0000256" key="3">
    <source>
        <dbReference type="ARBA" id="ARBA00022741"/>
    </source>
</evidence>
<keyword evidence="6" id="KW-0508">mRNA splicing</keyword>
<dbReference type="CDD" id="cd04167">
    <property type="entry name" value="Snu114p"/>
    <property type="match status" value="1"/>
</dbReference>
<dbReference type="Pfam" id="PF03764">
    <property type="entry name" value="EFG_IV"/>
    <property type="match status" value="1"/>
</dbReference>
<dbReference type="InterPro" id="IPR035655">
    <property type="entry name" value="U5-116kDa_C"/>
</dbReference>
<dbReference type="Pfam" id="PF03144">
    <property type="entry name" value="GTP_EFTU_D2"/>
    <property type="match status" value="1"/>
</dbReference>
<dbReference type="CDD" id="cd04090">
    <property type="entry name" value="EF2_II_snRNP"/>
    <property type="match status" value="1"/>
</dbReference>
<feature type="domain" description="Tr-type G" evidence="9">
    <location>
        <begin position="131"/>
        <end position="351"/>
    </location>
</feature>
<keyword evidence="4" id="KW-0809">Transit peptide</keyword>
<evidence type="ECO:0000259" key="9">
    <source>
        <dbReference type="PROSITE" id="PS51722"/>
    </source>
</evidence>
<evidence type="ECO:0000256" key="5">
    <source>
        <dbReference type="ARBA" id="ARBA00023134"/>
    </source>
</evidence>
<dbReference type="NCBIfam" id="TIGR00231">
    <property type="entry name" value="small_GTP"/>
    <property type="match status" value="1"/>
</dbReference>
<dbReference type="Gene3D" id="3.30.230.10">
    <property type="match status" value="1"/>
</dbReference>
<dbReference type="InterPro" id="IPR005517">
    <property type="entry name" value="Transl_elong_EFG/EF2_IV"/>
</dbReference>
<evidence type="ECO:0000256" key="1">
    <source>
        <dbReference type="ARBA" id="ARBA00004123"/>
    </source>
</evidence>
<reference evidence="10 11" key="1">
    <citation type="submission" date="2015-02" db="EMBL/GenBank/DDBJ databases">
        <title>Draft Genome Sequences of Two Closely-Related Aflatoxigenic Aspergillus Species Obtained from the Cote d'Ivoire.</title>
        <authorList>
            <person name="Moore G.G."/>
            <person name="Beltz S.B."/>
            <person name="Mack B.M."/>
        </authorList>
    </citation>
    <scope>NUCLEOTIDE SEQUENCE [LARGE SCALE GENOMIC DNA]</scope>
    <source>
        <strain evidence="10 11">SRRC1468</strain>
    </source>
</reference>
<evidence type="ECO:0000256" key="8">
    <source>
        <dbReference type="SAM" id="MobiDB-lite"/>
    </source>
</evidence>
<dbReference type="Pfam" id="PF00009">
    <property type="entry name" value="GTP_EFTU"/>
    <property type="match status" value="1"/>
</dbReference>
<evidence type="ECO:0000256" key="2">
    <source>
        <dbReference type="ARBA" id="ARBA00022664"/>
    </source>
</evidence>
<proteinExistence type="predicted"/>
<dbReference type="PROSITE" id="PS51722">
    <property type="entry name" value="G_TR_2"/>
    <property type="match status" value="1"/>
</dbReference>
<dbReference type="OrthoDB" id="364892at2759"/>
<keyword evidence="5" id="KW-0342">GTP-binding</keyword>
<name>A0A0F8W411_9EURO</name>
<keyword evidence="2" id="KW-0507">mRNA processing</keyword>
<dbReference type="EMBL" id="JZBS01004009">
    <property type="protein sequence ID" value="KKK12640.1"/>
    <property type="molecule type" value="Genomic_DNA"/>
</dbReference>
<organism evidence="10 11">
    <name type="scientific">Aspergillus rambellii</name>
    <dbReference type="NCBI Taxonomy" id="308745"/>
    <lineage>
        <taxon>Eukaryota</taxon>
        <taxon>Fungi</taxon>
        <taxon>Dikarya</taxon>
        <taxon>Ascomycota</taxon>
        <taxon>Pezizomycotina</taxon>
        <taxon>Eurotiomycetes</taxon>
        <taxon>Eurotiomycetidae</taxon>
        <taxon>Eurotiales</taxon>
        <taxon>Aspergillaceae</taxon>
        <taxon>Aspergillus</taxon>
        <taxon>Aspergillus subgen. Nidulantes</taxon>
    </lineage>
</organism>
<dbReference type="SUPFAM" id="SSF54211">
    <property type="entry name" value="Ribosomal protein S5 domain 2-like"/>
    <property type="match status" value="1"/>
</dbReference>
<evidence type="ECO:0000256" key="6">
    <source>
        <dbReference type="ARBA" id="ARBA00023187"/>
    </source>
</evidence>
<dbReference type="FunFam" id="2.40.30.10:FF:000029">
    <property type="entry name" value="116 kDa U5 small nuclear ribonucleoprotein component"/>
    <property type="match status" value="1"/>
</dbReference>
<gene>
    <name evidence="10" type="ORF">ARAM_002269</name>
</gene>
<dbReference type="Pfam" id="PF16004">
    <property type="entry name" value="EFTUD2"/>
    <property type="match status" value="1"/>
</dbReference>
<dbReference type="Gene3D" id="3.90.1430.10">
    <property type="entry name" value="Yeast translation eEF2 (G' domain)"/>
    <property type="match status" value="1"/>
</dbReference>
<keyword evidence="11" id="KW-1185">Reference proteome</keyword>
<dbReference type="Proteomes" id="UP000034291">
    <property type="component" value="Unassembled WGS sequence"/>
</dbReference>
<dbReference type="Gene3D" id="2.40.30.10">
    <property type="entry name" value="Translation factors"/>
    <property type="match status" value="1"/>
</dbReference>
<dbReference type="InterPro" id="IPR005225">
    <property type="entry name" value="Small_GTP-bd"/>
</dbReference>
<dbReference type="SMART" id="SM00838">
    <property type="entry name" value="EFG_C"/>
    <property type="match status" value="1"/>
</dbReference>
<dbReference type="InterPro" id="IPR031950">
    <property type="entry name" value="EFTUD2_N"/>
</dbReference>
<evidence type="ECO:0000256" key="4">
    <source>
        <dbReference type="ARBA" id="ARBA00022946"/>
    </source>
</evidence>
<dbReference type="InterPro" id="IPR044121">
    <property type="entry name" value="Snu114_GTP-bd"/>
</dbReference>
<dbReference type="GO" id="GO:0030623">
    <property type="term" value="F:U5 snRNA binding"/>
    <property type="evidence" value="ECO:0007669"/>
    <property type="project" value="TreeGrafter"/>
</dbReference>
<dbReference type="InterPro" id="IPR014721">
    <property type="entry name" value="Ribsml_uS5_D2-typ_fold_subgr"/>
</dbReference>
<dbReference type="AlphaFoldDB" id="A0A0F8W411"/>
<dbReference type="GO" id="GO:0003924">
    <property type="term" value="F:GTPase activity"/>
    <property type="evidence" value="ECO:0007669"/>
    <property type="project" value="InterPro"/>
</dbReference>
<sequence length="984" mass="109863">MDDLYDEFGNYIGEAAESDEEPHHEPKAQAFDYEEAFGEDEDEEVNHQELMEVDEGPSNAVILHEDKQYYPSAQQVYGSEVETLVQEEDAQPLSEPIIAPVTQKKFSIEETELPPVFFSREFMTDLLSFPDQIRNVALVGHLHHGKTAFMDMLVMQTHDLAERLEKKTGRKKEEQLRYTDIHYLERQRGLSIKSAPMSLVLQNTKGKSHLLNIIDTPGHVNFVDEVAASSRLVDGVVLVVDVVEGVQANTEQIIKHAVLEDLPLTLVVSKMDRLILELKIPPNDAYFKLKHVIEEVNTVIENVLPGQGEKRRLSPEKGNVAFACASMGWCFTLQSFAKMYANTYPKIETSDFALRLWGDIFFNPKSRKFTRKGVEENSKRSFVKFVLEPIYKLYSHTISESPEDLKETLASVGISLKPSQLKSDAKVLLSLVCEQFFGPATGFMDMVLQHIPSPAEGAKRTLERYYTGPLDTKVANSMSTCDADGPLVVHVTKLLTSTDASGFHALGRIMSGTARPGSQVRVLGEGYTPDDEEDMVNATISDTWIPETRYNIPTSGVPAGNLVLLGGVDNSIVKTATLVSQRFEDEEEAYIFKPIRHITESVFKVAVEPVNPSELPKMLDGLRRVNKSYPLISTKVEESGEHIVLGTGELYMDCVLHDLRRLYSEMEIKVSDPVTRFCETVVETSAIMCYSITPNKLNKITMIAEPLDDGIAEDIESGRVSIQDPIRKVARFFEEKYDWDKLAARSIWAFGPDDMGPNILQDDTLPSQIDKKLLGSVRDSITQGFSWGTREGPLCEEPIRNTKFKLTDVSLADQAIYRGGGQIIPTARRAVYSSFLMASPRLMEPIYSCSMTGPPDAVASVYTVLSRRRGHVLSDGPIAGTPLYSVRGLIPVIDSFGFETDLRIHTQGQASVSLVFDKWSVVPGDPLDREVKTKPLEMANAMATARDFVLKTRRRKGLAEDVTVSKFLEPELWKGLKESGVLDS</sequence>
<dbReference type="GO" id="GO:0005829">
    <property type="term" value="C:cytosol"/>
    <property type="evidence" value="ECO:0007669"/>
    <property type="project" value="TreeGrafter"/>
</dbReference>
<dbReference type="SUPFAM" id="SSF50447">
    <property type="entry name" value="Translation proteins"/>
    <property type="match status" value="1"/>
</dbReference>
<dbReference type="CDD" id="cd01683">
    <property type="entry name" value="EF2_IV_snRNP"/>
    <property type="match status" value="1"/>
</dbReference>
<dbReference type="InterPro" id="IPR000795">
    <property type="entry name" value="T_Tr_GTP-bd_dom"/>
</dbReference>
<comment type="subcellular location">
    <subcellularLocation>
        <location evidence="1">Nucleus</location>
    </subcellularLocation>
</comment>
<dbReference type="PANTHER" id="PTHR42908:SF6">
    <property type="entry name" value="116 KDA U5 SMALL NUCLEAR RIBONUCLEOPROTEIN COMPONENT"/>
    <property type="match status" value="1"/>
</dbReference>
<dbReference type="SUPFAM" id="SSF54980">
    <property type="entry name" value="EF-G C-terminal domain-like"/>
    <property type="match status" value="2"/>
</dbReference>
<dbReference type="PANTHER" id="PTHR42908">
    <property type="entry name" value="TRANSLATION ELONGATION FACTOR-RELATED"/>
    <property type="match status" value="1"/>
</dbReference>
<dbReference type="InterPro" id="IPR009000">
    <property type="entry name" value="Transl_B-barrel_sf"/>
</dbReference>
<evidence type="ECO:0000256" key="7">
    <source>
        <dbReference type="ARBA" id="ARBA00023242"/>
    </source>
</evidence>
<dbReference type="InterPro" id="IPR020568">
    <property type="entry name" value="Ribosomal_Su5_D2-typ_SF"/>
</dbReference>
<dbReference type="InterPro" id="IPR027417">
    <property type="entry name" value="P-loop_NTPase"/>
</dbReference>
<accession>A0A0F8W411</accession>
<dbReference type="Gene3D" id="3.30.70.870">
    <property type="entry name" value="Elongation Factor G (Translational Gtpase), domain 3"/>
    <property type="match status" value="1"/>
</dbReference>
<dbReference type="CDD" id="cd16264">
    <property type="entry name" value="snRNP_III"/>
    <property type="match status" value="1"/>
</dbReference>
<dbReference type="Pfam" id="PF00679">
    <property type="entry name" value="EFG_C"/>
    <property type="match status" value="1"/>
</dbReference>
<dbReference type="SUPFAM" id="SSF52540">
    <property type="entry name" value="P-loop containing nucleoside triphosphate hydrolases"/>
    <property type="match status" value="1"/>
</dbReference>
<dbReference type="GO" id="GO:0005525">
    <property type="term" value="F:GTP binding"/>
    <property type="evidence" value="ECO:0007669"/>
    <property type="project" value="UniProtKB-KW"/>
</dbReference>
<keyword evidence="7" id="KW-0539">Nucleus</keyword>
<dbReference type="GO" id="GO:0000398">
    <property type="term" value="P:mRNA splicing, via spliceosome"/>
    <property type="evidence" value="ECO:0007669"/>
    <property type="project" value="TreeGrafter"/>
</dbReference>
<dbReference type="FunFam" id="3.40.50.300:FF:001452">
    <property type="entry name" value="U5 small nuclear ribonucleoprotein component"/>
    <property type="match status" value="1"/>
</dbReference>